<evidence type="ECO:0000313" key="1">
    <source>
        <dbReference type="EMBL" id="CDW36101.1"/>
    </source>
</evidence>
<dbReference type="EMBL" id="HACA01018740">
    <property type="protein sequence ID" value="CDW36101.1"/>
    <property type="molecule type" value="Transcribed_RNA"/>
</dbReference>
<name>A0A0K2UEI8_LEPSM</name>
<proteinExistence type="predicted"/>
<protein>
    <submittedName>
        <fullName evidence="1">Uncharacterized protein</fullName>
    </submittedName>
</protein>
<dbReference type="AlphaFoldDB" id="A0A0K2UEI8"/>
<sequence>MPKKIHDFHHRLSSILMKQSLSVRQPLITPDSSGNYRL</sequence>
<reference evidence="1" key="1">
    <citation type="submission" date="2014-05" db="EMBL/GenBank/DDBJ databases">
        <authorList>
            <person name="Chronopoulou M."/>
        </authorList>
    </citation>
    <scope>NUCLEOTIDE SEQUENCE</scope>
    <source>
        <tissue evidence="1">Whole organism</tissue>
    </source>
</reference>
<organism evidence="1">
    <name type="scientific">Lepeophtheirus salmonis</name>
    <name type="common">Salmon louse</name>
    <name type="synonym">Caligus salmonis</name>
    <dbReference type="NCBI Taxonomy" id="72036"/>
    <lineage>
        <taxon>Eukaryota</taxon>
        <taxon>Metazoa</taxon>
        <taxon>Ecdysozoa</taxon>
        <taxon>Arthropoda</taxon>
        <taxon>Crustacea</taxon>
        <taxon>Multicrustacea</taxon>
        <taxon>Hexanauplia</taxon>
        <taxon>Copepoda</taxon>
        <taxon>Siphonostomatoida</taxon>
        <taxon>Caligidae</taxon>
        <taxon>Lepeophtheirus</taxon>
    </lineage>
</organism>
<accession>A0A0K2UEI8</accession>